<dbReference type="CDD" id="cd00796">
    <property type="entry name" value="INT_Rci_Hp1_C"/>
    <property type="match status" value="1"/>
</dbReference>
<keyword evidence="2" id="KW-0238">DNA-binding</keyword>
<dbReference type="InterPro" id="IPR050090">
    <property type="entry name" value="Tyrosine_recombinase_XerCD"/>
</dbReference>
<dbReference type="GO" id="GO:0006310">
    <property type="term" value="P:DNA recombination"/>
    <property type="evidence" value="ECO:0007669"/>
    <property type="project" value="UniProtKB-KW"/>
</dbReference>
<sequence>MKVKDIRLDEAWKHFVEIKLPEEKGGKNEKLRWEKHIEPYFNDCYLSEITTFKIDVFSRNLKNKKLSPQSVKHVLSLLRRTMRQMSKWELYSGPIPIFNMPRFDNEATRFLTPEEARILIEELYQSSSSWLGDFATLALNTGCRAGELFKLNKGCVDKNEKLLHIKDTKNSKNRFVPLNKTAYEVVEAYMQEDAYYFFLKGVGPQKNQIPPIFRRTVSHLGFNSGITDSRHRVVFHTLRHTCASWMVQKGVSLVVVSKILGHSSLKITMRYAHLAPEQSLAAVKAVEDRFQETTPSKKHKC</sequence>
<keyword evidence="6" id="KW-1185">Reference proteome</keyword>
<protein>
    <submittedName>
        <fullName evidence="5">Site-specific recombinase XerD</fullName>
    </submittedName>
</protein>
<dbReference type="PROSITE" id="PS51898">
    <property type="entry name" value="TYR_RECOMBINASE"/>
    <property type="match status" value="1"/>
</dbReference>
<evidence type="ECO:0000313" key="6">
    <source>
        <dbReference type="Proteomes" id="UP000199073"/>
    </source>
</evidence>
<dbReference type="Gene3D" id="1.10.150.130">
    <property type="match status" value="1"/>
</dbReference>
<feature type="domain" description="Tyr recombinase" evidence="4">
    <location>
        <begin position="106"/>
        <end position="284"/>
    </location>
</feature>
<evidence type="ECO:0000256" key="1">
    <source>
        <dbReference type="ARBA" id="ARBA00008857"/>
    </source>
</evidence>
<evidence type="ECO:0000259" key="4">
    <source>
        <dbReference type="PROSITE" id="PS51898"/>
    </source>
</evidence>
<dbReference type="GO" id="GO:0015074">
    <property type="term" value="P:DNA integration"/>
    <property type="evidence" value="ECO:0007669"/>
    <property type="project" value="InterPro"/>
</dbReference>
<accession>A0A1H0VK62</accession>
<dbReference type="InterPro" id="IPR011010">
    <property type="entry name" value="DNA_brk_join_enz"/>
</dbReference>
<dbReference type="PANTHER" id="PTHR30349">
    <property type="entry name" value="PHAGE INTEGRASE-RELATED"/>
    <property type="match status" value="1"/>
</dbReference>
<dbReference type="InterPro" id="IPR010998">
    <property type="entry name" value="Integrase_recombinase_N"/>
</dbReference>
<dbReference type="PANTHER" id="PTHR30349:SF64">
    <property type="entry name" value="PROPHAGE INTEGRASE INTD-RELATED"/>
    <property type="match status" value="1"/>
</dbReference>
<evidence type="ECO:0000313" key="5">
    <source>
        <dbReference type="EMBL" id="SDP78724.1"/>
    </source>
</evidence>
<dbReference type="InterPro" id="IPR013762">
    <property type="entry name" value="Integrase-like_cat_sf"/>
</dbReference>
<dbReference type="Gene3D" id="1.10.443.10">
    <property type="entry name" value="Intergrase catalytic core"/>
    <property type="match status" value="1"/>
</dbReference>
<dbReference type="GO" id="GO:0003677">
    <property type="term" value="F:DNA binding"/>
    <property type="evidence" value="ECO:0007669"/>
    <property type="project" value="UniProtKB-KW"/>
</dbReference>
<dbReference type="AlphaFoldDB" id="A0A1H0VK62"/>
<reference evidence="5 6" key="1">
    <citation type="submission" date="2016-10" db="EMBL/GenBank/DDBJ databases">
        <authorList>
            <person name="de Groot N.N."/>
        </authorList>
    </citation>
    <scope>NUCLEOTIDE SEQUENCE [LARGE SCALE GENOMIC DNA]</scope>
    <source>
        <strain evidence="5 6">DSM 12130</strain>
    </source>
</reference>
<evidence type="ECO:0000256" key="2">
    <source>
        <dbReference type="ARBA" id="ARBA00023125"/>
    </source>
</evidence>
<dbReference type="Proteomes" id="UP000199073">
    <property type="component" value="Unassembled WGS sequence"/>
</dbReference>
<evidence type="ECO:0000256" key="3">
    <source>
        <dbReference type="ARBA" id="ARBA00023172"/>
    </source>
</evidence>
<dbReference type="OrthoDB" id="9789256at2"/>
<dbReference type="Pfam" id="PF00589">
    <property type="entry name" value="Phage_integrase"/>
    <property type="match status" value="1"/>
</dbReference>
<keyword evidence="3" id="KW-0233">DNA recombination</keyword>
<comment type="similarity">
    <text evidence="1">Belongs to the 'phage' integrase family.</text>
</comment>
<dbReference type="EMBL" id="FNJI01000052">
    <property type="protein sequence ID" value="SDP78724.1"/>
    <property type="molecule type" value="Genomic_DNA"/>
</dbReference>
<proteinExistence type="inferred from homology"/>
<dbReference type="SUPFAM" id="SSF56349">
    <property type="entry name" value="DNA breaking-rejoining enzymes"/>
    <property type="match status" value="1"/>
</dbReference>
<dbReference type="STRING" id="91360.SAMN05660330_04111"/>
<organism evidence="5 6">
    <name type="scientific">Desulforhopalus singaporensis</name>
    <dbReference type="NCBI Taxonomy" id="91360"/>
    <lineage>
        <taxon>Bacteria</taxon>
        <taxon>Pseudomonadati</taxon>
        <taxon>Thermodesulfobacteriota</taxon>
        <taxon>Desulfobulbia</taxon>
        <taxon>Desulfobulbales</taxon>
        <taxon>Desulfocapsaceae</taxon>
        <taxon>Desulforhopalus</taxon>
    </lineage>
</organism>
<dbReference type="InterPro" id="IPR002104">
    <property type="entry name" value="Integrase_catalytic"/>
</dbReference>
<name>A0A1H0VK62_9BACT</name>
<dbReference type="RefSeq" id="WP_092225980.1">
    <property type="nucleotide sequence ID" value="NZ_FNJI01000052.1"/>
</dbReference>
<gene>
    <name evidence="5" type="ORF">SAMN05660330_04111</name>
</gene>